<dbReference type="EMBL" id="NEKC01000001">
    <property type="protein sequence ID" value="OTA30159.1"/>
    <property type="molecule type" value="Genomic_DNA"/>
</dbReference>
<dbReference type="PANTHER" id="PTHR12149">
    <property type="entry name" value="FRUCTOSAMINE 3 KINASE-RELATED PROTEIN"/>
    <property type="match status" value="1"/>
</dbReference>
<dbReference type="Proteomes" id="UP000243540">
    <property type="component" value="Unassembled WGS sequence"/>
</dbReference>
<protein>
    <submittedName>
        <fullName evidence="2">Fructosamine kinase</fullName>
    </submittedName>
</protein>
<accession>A0A1Y2T0K6</accession>
<dbReference type="AlphaFoldDB" id="A0A1Y2T0K6"/>
<keyword evidence="1 2" id="KW-0418">Kinase</keyword>
<dbReference type="GO" id="GO:0016301">
    <property type="term" value="F:kinase activity"/>
    <property type="evidence" value="ECO:0007669"/>
    <property type="project" value="UniProtKB-UniRule"/>
</dbReference>
<dbReference type="STRING" id="1160091.B9T39_00150"/>
<reference evidence="2 3" key="1">
    <citation type="submission" date="2017-04" db="EMBL/GenBank/DDBJ databases">
        <title>Draft genome sequences of Alloscardovia macacae UMA81211 and UMA81212 isolated from the feces of a rhesus macaque (Macaca mulatta).</title>
        <authorList>
            <person name="Albert K."/>
            <person name="Sela D.A."/>
        </authorList>
    </citation>
    <scope>NUCLEOTIDE SEQUENCE [LARGE SCALE GENOMIC DNA]</scope>
    <source>
        <strain evidence="2 3">UMA81212</strain>
    </source>
</reference>
<sequence>MTTMALHRKSRSYSPEGFFEAEAKGLLWLKEAENVGGPRVVNVDSWGTDYLDIERISPASATPDAAYAFGRALAHMHDFGSGSVVYGQAPSGYDGQCYFGPLQDPVVMDRGSWDDAATYYAEGRLIPMVSLGISRGLLTRADMSLTEEVCAALPELMGAAAADKAARVHGDLWSGNVMWTRTGVNGASLEQTEAVLIDPAAHGGHREEDLSMLSLFGMSFMSDILRGYQSVHPLKKGFEERRTLWQLYPIAGHCVFFGGGYVSQYRSMCRDLLARL</sequence>
<evidence type="ECO:0000313" key="3">
    <source>
        <dbReference type="Proteomes" id="UP000243540"/>
    </source>
</evidence>
<comment type="caution">
    <text evidence="2">The sequence shown here is derived from an EMBL/GenBank/DDBJ whole genome shotgun (WGS) entry which is preliminary data.</text>
</comment>
<dbReference type="Gene3D" id="1.20.1270.240">
    <property type="match status" value="1"/>
</dbReference>
<keyword evidence="1" id="KW-0808">Transferase</keyword>
<dbReference type="Gene3D" id="1.10.510.10">
    <property type="entry name" value="Transferase(Phosphotransferase) domain 1"/>
    <property type="match status" value="1"/>
</dbReference>
<dbReference type="InterPro" id="IPR011009">
    <property type="entry name" value="Kinase-like_dom_sf"/>
</dbReference>
<dbReference type="SUPFAM" id="SSF56112">
    <property type="entry name" value="Protein kinase-like (PK-like)"/>
    <property type="match status" value="1"/>
</dbReference>
<dbReference type="Gene3D" id="3.30.200.20">
    <property type="entry name" value="Phosphorylase Kinase, domain 1"/>
    <property type="match status" value="1"/>
</dbReference>
<dbReference type="PANTHER" id="PTHR12149:SF8">
    <property type="entry name" value="PROTEIN-RIBULOSAMINE 3-KINASE"/>
    <property type="match status" value="1"/>
</dbReference>
<proteinExistence type="inferred from homology"/>
<dbReference type="InterPro" id="IPR016477">
    <property type="entry name" value="Fructo-/Ketosamine-3-kinase"/>
</dbReference>
<name>A0A1Y2T0K6_9BIFI</name>
<comment type="similarity">
    <text evidence="1">Belongs to the fructosamine kinase family.</text>
</comment>
<gene>
    <name evidence="2" type="ORF">B9T39_00150</name>
</gene>
<evidence type="ECO:0000256" key="1">
    <source>
        <dbReference type="PIRNR" id="PIRNR006221"/>
    </source>
</evidence>
<organism evidence="2 3">
    <name type="scientific">Alloscardovia macacae</name>
    <dbReference type="NCBI Taxonomy" id="1160091"/>
    <lineage>
        <taxon>Bacteria</taxon>
        <taxon>Bacillati</taxon>
        <taxon>Actinomycetota</taxon>
        <taxon>Actinomycetes</taxon>
        <taxon>Bifidobacteriales</taxon>
        <taxon>Bifidobacteriaceae</taxon>
        <taxon>Alloscardovia</taxon>
    </lineage>
</organism>
<dbReference type="PIRSF" id="PIRSF006221">
    <property type="entry name" value="Ketosamine-3-kinase"/>
    <property type="match status" value="1"/>
</dbReference>
<evidence type="ECO:0000313" key="2">
    <source>
        <dbReference type="EMBL" id="OTA30159.1"/>
    </source>
</evidence>
<dbReference type="Pfam" id="PF03881">
    <property type="entry name" value="Fructosamin_kin"/>
    <property type="match status" value="1"/>
</dbReference>